<evidence type="ECO:0000313" key="2">
    <source>
        <dbReference type="Proteomes" id="UP000259421"/>
    </source>
</evidence>
<organism evidence="1 2">
    <name type="scientific">Caulobacter phage CcrBL9</name>
    <dbReference type="NCBI Taxonomy" id="2283270"/>
    <lineage>
        <taxon>Viruses</taxon>
        <taxon>Duplodnaviria</taxon>
        <taxon>Heunggongvirae</taxon>
        <taxon>Uroviricota</taxon>
        <taxon>Caudoviricetes</taxon>
        <taxon>Jeanschmidtviridae</taxon>
        <taxon>Bertelyvirus</taxon>
        <taxon>Bertelyvirus BL9</taxon>
    </lineage>
</organism>
<proteinExistence type="predicted"/>
<reference evidence="1 2" key="2">
    <citation type="submission" date="2018-09" db="EMBL/GenBank/DDBJ databases">
        <title>Giant CbK-like Caulobacter bacteriophages have genetically divergent genomes.</title>
        <authorList>
            <person name="Wilson K."/>
            <person name="Ely B."/>
        </authorList>
    </citation>
    <scope>NUCLEOTIDE SEQUENCE [LARGE SCALE GENOMIC DNA]</scope>
</reference>
<protein>
    <submittedName>
        <fullName evidence="1">Uncharacterized protein</fullName>
    </submittedName>
</protein>
<evidence type="ECO:0000313" key="1">
    <source>
        <dbReference type="EMBL" id="AXQ69502.1"/>
    </source>
</evidence>
<accession>A0A385EF82</accession>
<dbReference type="EMBL" id="MH588546">
    <property type="protein sequence ID" value="AXQ69502.1"/>
    <property type="molecule type" value="Genomic_DNA"/>
</dbReference>
<dbReference type="Proteomes" id="UP000259421">
    <property type="component" value="Segment"/>
</dbReference>
<gene>
    <name evidence="1" type="ORF">CcrBL9_gp478</name>
</gene>
<reference evidence="2" key="1">
    <citation type="submission" date="2018-07" db="EMBL/GenBank/DDBJ databases">
        <title>Giant CbK-like Caulobacter bacteriophages have genetically divergent genomes.</title>
        <authorList>
            <person name="Wilson K.M."/>
            <person name="Ely B."/>
        </authorList>
    </citation>
    <scope>NUCLEOTIDE SEQUENCE [LARGE SCALE GENOMIC DNA]</scope>
</reference>
<keyword evidence="2" id="KW-1185">Reference proteome</keyword>
<sequence>MKTADLGQGWYANANDDGSFTIRNPDKGQRINLTGEEAERFVALYRAAEAEVAVKAG</sequence>
<name>A0A385EF82_9CAUD</name>